<dbReference type="SUPFAM" id="SSF55961">
    <property type="entry name" value="Bet v1-like"/>
    <property type="match status" value="1"/>
</dbReference>
<dbReference type="STRING" id="1210090.GCA_001613185_00479"/>
<name>A0A366DUG5_9NOCA</name>
<accession>A0A366DUG5</accession>
<gene>
    <name evidence="1" type="ORF">DFR74_102144</name>
</gene>
<dbReference type="InterPro" id="IPR023393">
    <property type="entry name" value="START-like_dom_sf"/>
</dbReference>
<dbReference type="AlphaFoldDB" id="A0A366DUG5"/>
<dbReference type="Proteomes" id="UP000252586">
    <property type="component" value="Unassembled WGS sequence"/>
</dbReference>
<sequence length="171" mass="18540">MTPGQVWGATEAECETPLPCDRVLPGAFAADRAISIDAPPALVFGWLCQLRVAPYSYDLLNNLGRRSPRRRDPELTELAVGQRFMRLFTLESFVLGRHLTLVSGDGICVTYAVRAEGGGTRLAVRVRCAAPAFAARLLVAGDVIMMRKQLRTLRALAEAEARDARAAAGES</sequence>
<protein>
    <recommendedName>
        <fullName evidence="3">Polyketide cyclase/dehydrase/lipid transport protein</fullName>
    </recommendedName>
</protein>
<evidence type="ECO:0008006" key="3">
    <source>
        <dbReference type="Google" id="ProtNLM"/>
    </source>
</evidence>
<comment type="caution">
    <text evidence="1">The sequence shown here is derived from an EMBL/GenBank/DDBJ whole genome shotgun (WGS) entry which is preliminary data.</text>
</comment>
<proteinExistence type="predicted"/>
<dbReference type="OrthoDB" id="3255669at2"/>
<organism evidence="1 2">
    <name type="scientific">Nocardia puris</name>
    <dbReference type="NCBI Taxonomy" id="208602"/>
    <lineage>
        <taxon>Bacteria</taxon>
        <taxon>Bacillati</taxon>
        <taxon>Actinomycetota</taxon>
        <taxon>Actinomycetes</taxon>
        <taxon>Mycobacteriales</taxon>
        <taxon>Nocardiaceae</taxon>
        <taxon>Nocardia</taxon>
    </lineage>
</organism>
<evidence type="ECO:0000313" key="2">
    <source>
        <dbReference type="Proteomes" id="UP000252586"/>
    </source>
</evidence>
<evidence type="ECO:0000313" key="1">
    <source>
        <dbReference type="EMBL" id="RBO93727.1"/>
    </source>
</evidence>
<keyword evidence="2" id="KW-1185">Reference proteome</keyword>
<dbReference type="Gene3D" id="3.30.530.20">
    <property type="match status" value="1"/>
</dbReference>
<dbReference type="EMBL" id="QNRE01000002">
    <property type="protein sequence ID" value="RBO93727.1"/>
    <property type="molecule type" value="Genomic_DNA"/>
</dbReference>
<reference evidence="1 2" key="1">
    <citation type="submission" date="2018-06" db="EMBL/GenBank/DDBJ databases">
        <title>Genomic Encyclopedia of Type Strains, Phase IV (KMG-IV): sequencing the most valuable type-strain genomes for metagenomic binning, comparative biology and taxonomic classification.</title>
        <authorList>
            <person name="Goeker M."/>
        </authorList>
    </citation>
    <scope>NUCLEOTIDE SEQUENCE [LARGE SCALE GENOMIC DNA]</scope>
    <source>
        <strain evidence="1 2">DSM 44599</strain>
    </source>
</reference>